<evidence type="ECO:0000256" key="7">
    <source>
        <dbReference type="SAM" id="MobiDB-lite"/>
    </source>
</evidence>
<dbReference type="PANTHER" id="PTHR46144:SF6">
    <property type="entry name" value="C2H2-TYPE DOMAIN-CONTAINING PROTEIN"/>
    <property type="match status" value="1"/>
</dbReference>
<comment type="caution">
    <text evidence="10">The sequence shown here is derived from an EMBL/GenBank/DDBJ whole genome shotgun (WGS) entry which is preliminary data.</text>
</comment>
<feature type="compositionally biased region" description="Polar residues" evidence="7">
    <location>
        <begin position="1"/>
        <end position="16"/>
    </location>
</feature>
<dbReference type="Proteomes" id="UP001634007">
    <property type="component" value="Unassembled WGS sequence"/>
</dbReference>
<keyword evidence="2" id="KW-0479">Metal-binding</keyword>
<evidence type="ECO:0000256" key="1">
    <source>
        <dbReference type="ARBA" id="ARBA00004123"/>
    </source>
</evidence>
<keyword evidence="3" id="KW-0677">Repeat</keyword>
<evidence type="ECO:0000256" key="5">
    <source>
        <dbReference type="ARBA" id="ARBA00022833"/>
    </source>
</evidence>
<dbReference type="EMBL" id="JBJKBG010000009">
    <property type="protein sequence ID" value="KAL3723305.1"/>
    <property type="molecule type" value="Genomic_DNA"/>
</dbReference>
<dbReference type="AlphaFoldDB" id="A0ABD3J639"/>
<reference evidence="10 11" key="1">
    <citation type="submission" date="2024-11" db="EMBL/GenBank/DDBJ databases">
        <title>Chromosome-level genome assembly of Eucalyptus globulus Labill. provides insights into its genome evolution.</title>
        <authorList>
            <person name="Li X."/>
        </authorList>
    </citation>
    <scope>NUCLEOTIDE SEQUENCE [LARGE SCALE GENOMIC DNA]</scope>
    <source>
        <strain evidence="10">CL2024</strain>
        <tissue evidence="10">Fresh tender leaves</tissue>
    </source>
</reference>
<dbReference type="SUPFAM" id="SSF57667">
    <property type="entry name" value="beta-beta-alpha zinc fingers"/>
    <property type="match status" value="2"/>
</dbReference>
<evidence type="ECO:0000313" key="11">
    <source>
        <dbReference type="Proteomes" id="UP001634007"/>
    </source>
</evidence>
<keyword evidence="6" id="KW-0539">Nucleus</keyword>
<dbReference type="InterPro" id="IPR013087">
    <property type="entry name" value="Znf_C2H2_type"/>
</dbReference>
<evidence type="ECO:0000256" key="2">
    <source>
        <dbReference type="ARBA" id="ARBA00022723"/>
    </source>
</evidence>
<sequence>MDYYHSTSFARFQQSSGPPPYPRAADRSDALLSSSSSNPSLHTRHLFDPSFAFSALPQPQRHDPLYAADAGPGAVAAATLPGGAATLSSLSSYPAHHAGVSPSCAAYLGNQQYGVDPATYGGVQLAVPIDRTAQLAAVNLNPAFWSNPKVKPPKIGAWKKKTKLVQSTYCGVCNVYCNSKGMLDQHKLGKKHMKNLEKLKEATDSVPTTSDRSRNAQTGLPENPDQHSWVTEQNIKKKAASEAVEDLETKRRRVVQGGAAANAVRTCAICNVVCNSATVFMHHLTGQKHAAMLKKQAAGS</sequence>
<dbReference type="InterPro" id="IPR036236">
    <property type="entry name" value="Znf_C2H2_sf"/>
</dbReference>
<protein>
    <submittedName>
        <fullName evidence="10">Uncharacterized protein</fullName>
    </submittedName>
</protein>
<dbReference type="InterPro" id="IPR051868">
    <property type="entry name" value="ZN346_ZMAT4"/>
</dbReference>
<evidence type="ECO:0000256" key="4">
    <source>
        <dbReference type="ARBA" id="ARBA00022771"/>
    </source>
</evidence>
<evidence type="ECO:0000256" key="3">
    <source>
        <dbReference type="ARBA" id="ARBA00022737"/>
    </source>
</evidence>
<dbReference type="SMART" id="SM00355">
    <property type="entry name" value="ZnF_C2H2"/>
    <property type="match status" value="2"/>
</dbReference>
<keyword evidence="11" id="KW-1185">Reference proteome</keyword>
<organism evidence="10 11">
    <name type="scientific">Eucalyptus globulus</name>
    <name type="common">Tasmanian blue gum</name>
    <dbReference type="NCBI Taxonomy" id="34317"/>
    <lineage>
        <taxon>Eukaryota</taxon>
        <taxon>Viridiplantae</taxon>
        <taxon>Streptophyta</taxon>
        <taxon>Embryophyta</taxon>
        <taxon>Tracheophyta</taxon>
        <taxon>Spermatophyta</taxon>
        <taxon>Magnoliopsida</taxon>
        <taxon>eudicotyledons</taxon>
        <taxon>Gunneridae</taxon>
        <taxon>Pentapetalae</taxon>
        <taxon>rosids</taxon>
        <taxon>malvids</taxon>
        <taxon>Myrtales</taxon>
        <taxon>Myrtaceae</taxon>
        <taxon>Myrtoideae</taxon>
        <taxon>Eucalypteae</taxon>
        <taxon>Eucalyptus</taxon>
    </lineage>
</organism>
<evidence type="ECO:0000259" key="8">
    <source>
        <dbReference type="SMART" id="SM00355"/>
    </source>
</evidence>
<evidence type="ECO:0000313" key="10">
    <source>
        <dbReference type="EMBL" id="KAL3723305.1"/>
    </source>
</evidence>
<keyword evidence="4" id="KW-0863">Zinc-finger</keyword>
<name>A0ABD3J639_EUCGL</name>
<evidence type="ECO:0000256" key="6">
    <source>
        <dbReference type="ARBA" id="ARBA00023242"/>
    </source>
</evidence>
<dbReference type="GO" id="GO:0008270">
    <property type="term" value="F:zinc ion binding"/>
    <property type="evidence" value="ECO:0007669"/>
    <property type="project" value="UniProtKB-KW"/>
</dbReference>
<gene>
    <name evidence="10" type="ORF">ACJRO7_035485</name>
</gene>
<proteinExistence type="predicted"/>
<dbReference type="PANTHER" id="PTHR46144">
    <property type="entry name" value="ZINC FINGER PROTEIN 385B-LIKE"/>
    <property type="match status" value="1"/>
</dbReference>
<dbReference type="GO" id="GO:0005634">
    <property type="term" value="C:nucleus"/>
    <property type="evidence" value="ECO:0007669"/>
    <property type="project" value="UniProtKB-SubCell"/>
</dbReference>
<dbReference type="InterPro" id="IPR003604">
    <property type="entry name" value="Matrin/U1-like-C_Znf_C2H2"/>
</dbReference>
<feature type="compositionally biased region" description="Polar residues" evidence="7">
    <location>
        <begin position="205"/>
        <end position="228"/>
    </location>
</feature>
<feature type="region of interest" description="Disordered" evidence="7">
    <location>
        <begin position="1"/>
        <end position="39"/>
    </location>
</feature>
<feature type="region of interest" description="Disordered" evidence="7">
    <location>
        <begin position="200"/>
        <end position="228"/>
    </location>
</feature>
<feature type="domain" description="U1-type" evidence="9">
    <location>
        <begin position="262"/>
        <end position="296"/>
    </location>
</feature>
<feature type="domain" description="C2H2-type" evidence="8">
    <location>
        <begin position="265"/>
        <end position="289"/>
    </location>
</feature>
<comment type="subcellular location">
    <subcellularLocation>
        <location evidence="1">Nucleus</location>
    </subcellularLocation>
</comment>
<feature type="domain" description="U1-type" evidence="9">
    <location>
        <begin position="165"/>
        <end position="199"/>
    </location>
</feature>
<evidence type="ECO:0000259" key="9">
    <source>
        <dbReference type="SMART" id="SM00451"/>
    </source>
</evidence>
<keyword evidence="5" id="KW-0862">Zinc</keyword>
<dbReference type="Pfam" id="PF12874">
    <property type="entry name" value="zf-met"/>
    <property type="match status" value="2"/>
</dbReference>
<dbReference type="SMART" id="SM00451">
    <property type="entry name" value="ZnF_U1"/>
    <property type="match status" value="2"/>
</dbReference>
<accession>A0ABD3J639</accession>
<feature type="domain" description="C2H2-type" evidence="8">
    <location>
        <begin position="168"/>
        <end position="192"/>
    </location>
</feature>
<dbReference type="Gene3D" id="3.30.160.60">
    <property type="entry name" value="Classic Zinc Finger"/>
    <property type="match status" value="2"/>
</dbReference>